<dbReference type="PANTHER" id="PTHR11977">
    <property type="entry name" value="VILLIN"/>
    <property type="match status" value="1"/>
</dbReference>
<reference evidence="4" key="1">
    <citation type="journal article" date="2013" name="Genome Announc.">
        <title>Draft genome sequence of the ascomycete Phaeoacremonium aleophilum strain UCR-PA7, a causal agent of the esca disease complex in grapevines.</title>
        <authorList>
            <person name="Blanco-Ulate B."/>
            <person name="Rolshausen P."/>
            <person name="Cantu D."/>
        </authorList>
    </citation>
    <scope>NUCLEOTIDE SEQUENCE [LARGE SCALE GENOMIC DNA]</scope>
    <source>
        <strain evidence="4">UCR-PA7</strain>
    </source>
</reference>
<dbReference type="OrthoDB" id="6375767at2759"/>
<keyword evidence="4" id="KW-1185">Reference proteome</keyword>
<accession>R8BXW0</accession>
<evidence type="ECO:0000259" key="1">
    <source>
        <dbReference type="Pfam" id="PF00626"/>
    </source>
</evidence>
<evidence type="ECO:0000313" key="4">
    <source>
        <dbReference type="Proteomes" id="UP000014074"/>
    </source>
</evidence>
<feature type="domain" description="DUF7904" evidence="2">
    <location>
        <begin position="52"/>
        <end position="151"/>
    </location>
</feature>
<dbReference type="GO" id="GO:0005546">
    <property type="term" value="F:phosphatidylinositol-4,5-bisphosphate binding"/>
    <property type="evidence" value="ECO:0007669"/>
    <property type="project" value="TreeGrafter"/>
</dbReference>
<dbReference type="GeneID" id="19324228"/>
<protein>
    <submittedName>
        <fullName evidence="3">Putative gelsolin repeat protein</fullName>
    </submittedName>
</protein>
<gene>
    <name evidence="3" type="ORF">UCRPA7_384</name>
</gene>
<dbReference type="Pfam" id="PF25480">
    <property type="entry name" value="DUF7904"/>
    <property type="match status" value="1"/>
</dbReference>
<dbReference type="eggNOG" id="KOG0443">
    <property type="taxonomic scope" value="Eukaryota"/>
</dbReference>
<sequence length="404" mass="45232">MRSPNKYAQEVSSMLNDFFGDSRPKRSYNVDAAELLMNRPQAGPRIQTQKVQLFQVSADGKKVAVPGHYERVLFEREMYICPHTFTNGAGKKVSEVYFWAGDEVPESTVEDAHLFVNREARAMGGKLIKIRQGKETPEFIQALGGIVIVRRGSSNKYDSLAPNMLCGRRFLGQIVFDEVDFAPSSLCSGFPYLITQQGKCYLWKGKGSSVDELSCARLIGMDLALMGELLEVEDGSESAAFWSIFDGGAKPGSADHWRLKPSYDKYCGRLFCSDVADRKQIIELHPFSQIDLQPNKIYILDAFFEMYIIVGRQSQSQYAAFHNALDFAQEYAILAAGMEDRPFVPISTVVLEGIPRDLKSVFRKWRDDGSPTRTALPNPASPNLKRGRSLRIVPLTQALQALSE</sequence>
<dbReference type="GO" id="GO:0005737">
    <property type="term" value="C:cytoplasm"/>
    <property type="evidence" value="ECO:0007669"/>
    <property type="project" value="TreeGrafter"/>
</dbReference>
<dbReference type="PRINTS" id="PR00597">
    <property type="entry name" value="GELSOLIN"/>
</dbReference>
<dbReference type="GO" id="GO:0015629">
    <property type="term" value="C:actin cytoskeleton"/>
    <property type="evidence" value="ECO:0007669"/>
    <property type="project" value="TreeGrafter"/>
</dbReference>
<evidence type="ECO:0000313" key="3">
    <source>
        <dbReference type="EMBL" id="EOO04119.1"/>
    </source>
</evidence>
<dbReference type="InterPro" id="IPR029006">
    <property type="entry name" value="ADF-H/Gelsolin-like_dom_sf"/>
</dbReference>
<dbReference type="RefSeq" id="XP_007911171.1">
    <property type="nucleotide sequence ID" value="XM_007912980.1"/>
</dbReference>
<dbReference type="GO" id="GO:0051015">
    <property type="term" value="F:actin filament binding"/>
    <property type="evidence" value="ECO:0007669"/>
    <property type="project" value="InterPro"/>
</dbReference>
<dbReference type="Gene3D" id="3.40.20.10">
    <property type="entry name" value="Severin"/>
    <property type="match status" value="3"/>
</dbReference>
<name>R8BXW0_PHAM7</name>
<dbReference type="InterPro" id="IPR007123">
    <property type="entry name" value="Gelsolin-like_dom"/>
</dbReference>
<dbReference type="AlphaFoldDB" id="R8BXW0"/>
<dbReference type="HOGENOM" id="CLU_046899_0_0_1"/>
<dbReference type="InterPro" id="IPR007122">
    <property type="entry name" value="Villin/Gelsolin"/>
</dbReference>
<dbReference type="EMBL" id="KB932800">
    <property type="protein sequence ID" value="EOO04119.1"/>
    <property type="molecule type" value="Genomic_DNA"/>
</dbReference>
<feature type="domain" description="Gelsolin-like" evidence="1">
    <location>
        <begin position="285"/>
        <end position="340"/>
    </location>
</feature>
<dbReference type="SMART" id="SM00262">
    <property type="entry name" value="GEL"/>
    <property type="match status" value="3"/>
</dbReference>
<proteinExistence type="predicted"/>
<dbReference type="PANTHER" id="PTHR11977:SF133">
    <property type="entry name" value="DUF4045 DOMAIN-CONTAINING PROTEIN"/>
    <property type="match status" value="1"/>
</dbReference>
<evidence type="ECO:0000259" key="2">
    <source>
        <dbReference type="Pfam" id="PF25480"/>
    </source>
</evidence>
<dbReference type="Proteomes" id="UP000014074">
    <property type="component" value="Unassembled WGS sequence"/>
</dbReference>
<dbReference type="GO" id="GO:0051014">
    <property type="term" value="P:actin filament severing"/>
    <property type="evidence" value="ECO:0007669"/>
    <property type="project" value="TreeGrafter"/>
</dbReference>
<dbReference type="GO" id="GO:0051016">
    <property type="term" value="P:barbed-end actin filament capping"/>
    <property type="evidence" value="ECO:0007669"/>
    <property type="project" value="TreeGrafter"/>
</dbReference>
<dbReference type="SUPFAM" id="SSF55753">
    <property type="entry name" value="Actin depolymerizing proteins"/>
    <property type="match status" value="3"/>
</dbReference>
<dbReference type="KEGG" id="tmn:UCRPA7_384"/>
<dbReference type="InterPro" id="IPR057226">
    <property type="entry name" value="DUF7904"/>
</dbReference>
<dbReference type="GO" id="GO:0008154">
    <property type="term" value="P:actin polymerization or depolymerization"/>
    <property type="evidence" value="ECO:0007669"/>
    <property type="project" value="TreeGrafter"/>
</dbReference>
<organism evidence="3 4">
    <name type="scientific">Phaeoacremonium minimum (strain UCR-PA7)</name>
    <name type="common">Esca disease fungus</name>
    <name type="synonym">Togninia minima</name>
    <dbReference type="NCBI Taxonomy" id="1286976"/>
    <lineage>
        <taxon>Eukaryota</taxon>
        <taxon>Fungi</taxon>
        <taxon>Dikarya</taxon>
        <taxon>Ascomycota</taxon>
        <taxon>Pezizomycotina</taxon>
        <taxon>Sordariomycetes</taxon>
        <taxon>Sordariomycetidae</taxon>
        <taxon>Togniniales</taxon>
        <taxon>Togniniaceae</taxon>
        <taxon>Phaeoacremonium</taxon>
    </lineage>
</organism>
<dbReference type="Pfam" id="PF00626">
    <property type="entry name" value="Gelsolin"/>
    <property type="match status" value="1"/>
</dbReference>